<gene>
    <name evidence="1" type="ORF">ACFQ04_12030</name>
</gene>
<evidence type="ECO:0000313" key="1">
    <source>
        <dbReference type="EMBL" id="MFD0926462.1"/>
    </source>
</evidence>
<evidence type="ECO:0008006" key="3">
    <source>
        <dbReference type="Google" id="ProtNLM"/>
    </source>
</evidence>
<sequence>MEASCTVATVLDTDRLASLARVQRAAAAGVRAPGITGLAADELAGSRTSASIAGAIEAVLAAMSAVADDVERLAQRTAGAGPAFSGSDAAIAAAIGSARP</sequence>
<accession>A0ABW3G7M8</accession>
<evidence type="ECO:0000313" key="2">
    <source>
        <dbReference type="Proteomes" id="UP001597068"/>
    </source>
</evidence>
<proteinExistence type="predicted"/>
<dbReference type="Proteomes" id="UP001597068">
    <property type="component" value="Unassembled WGS sequence"/>
</dbReference>
<protein>
    <recommendedName>
        <fullName evidence="3">Excreted virulence factor EspC (Type VII ESX diderm)</fullName>
    </recommendedName>
</protein>
<dbReference type="RefSeq" id="WP_253645665.1">
    <property type="nucleotide sequence ID" value="NZ_BAAAMO010000002.1"/>
</dbReference>
<keyword evidence="2" id="KW-1185">Reference proteome</keyword>
<reference evidence="2" key="1">
    <citation type="journal article" date="2019" name="Int. J. Syst. Evol. Microbiol.">
        <title>The Global Catalogue of Microorganisms (GCM) 10K type strain sequencing project: providing services to taxonomists for standard genome sequencing and annotation.</title>
        <authorList>
            <consortium name="The Broad Institute Genomics Platform"/>
            <consortium name="The Broad Institute Genome Sequencing Center for Infectious Disease"/>
            <person name="Wu L."/>
            <person name="Ma J."/>
        </authorList>
    </citation>
    <scope>NUCLEOTIDE SEQUENCE [LARGE SCALE GENOMIC DNA]</scope>
    <source>
        <strain evidence="2">CCUG 50873</strain>
    </source>
</reference>
<name>A0ABW3G7M8_9NOCA</name>
<organism evidence="1 2">
    <name type="scientific">Williamsia deligens</name>
    <dbReference type="NCBI Taxonomy" id="321325"/>
    <lineage>
        <taxon>Bacteria</taxon>
        <taxon>Bacillati</taxon>
        <taxon>Actinomycetota</taxon>
        <taxon>Actinomycetes</taxon>
        <taxon>Mycobacteriales</taxon>
        <taxon>Nocardiaceae</taxon>
        <taxon>Williamsia</taxon>
    </lineage>
</organism>
<dbReference type="EMBL" id="JBHTIL010000001">
    <property type="protein sequence ID" value="MFD0926462.1"/>
    <property type="molecule type" value="Genomic_DNA"/>
</dbReference>
<comment type="caution">
    <text evidence="1">The sequence shown here is derived from an EMBL/GenBank/DDBJ whole genome shotgun (WGS) entry which is preliminary data.</text>
</comment>